<gene>
    <name evidence="18" type="ORF">HC352_08860</name>
</gene>
<keyword evidence="7" id="KW-0378">Hydrolase</keyword>
<evidence type="ECO:0000256" key="6">
    <source>
        <dbReference type="ARBA" id="ARBA00022679"/>
    </source>
</evidence>
<dbReference type="GO" id="GO:0009252">
    <property type="term" value="P:peptidoglycan biosynthetic process"/>
    <property type="evidence" value="ECO:0007669"/>
    <property type="project" value="UniProtKB-KW"/>
</dbReference>
<dbReference type="KEGG" id="arca:HC352_08860"/>
<feature type="transmembrane region" description="Helical" evidence="15">
    <location>
        <begin position="34"/>
        <end position="57"/>
    </location>
</feature>
<dbReference type="GO" id="GO:0008955">
    <property type="term" value="F:peptidoglycan glycosyltransferase activity"/>
    <property type="evidence" value="ECO:0007669"/>
    <property type="project" value="UniProtKB-EC"/>
</dbReference>
<dbReference type="FunFam" id="1.10.3810.10:FF:000001">
    <property type="entry name" value="Penicillin-binding protein 1A"/>
    <property type="match status" value="1"/>
</dbReference>
<evidence type="ECO:0000256" key="4">
    <source>
        <dbReference type="ARBA" id="ARBA00022670"/>
    </source>
</evidence>
<dbReference type="Pfam" id="PF00912">
    <property type="entry name" value="Transgly"/>
    <property type="match status" value="1"/>
</dbReference>
<dbReference type="SUPFAM" id="SSF53955">
    <property type="entry name" value="Lysozyme-like"/>
    <property type="match status" value="1"/>
</dbReference>
<proteinExistence type="inferred from homology"/>
<dbReference type="GO" id="GO:0009002">
    <property type="term" value="F:serine-type D-Ala-D-Ala carboxypeptidase activity"/>
    <property type="evidence" value="ECO:0007669"/>
    <property type="project" value="UniProtKB-EC"/>
</dbReference>
<evidence type="ECO:0000313" key="18">
    <source>
        <dbReference type="EMBL" id="QJC22598.1"/>
    </source>
</evidence>
<feature type="compositionally biased region" description="Basic and acidic residues" evidence="14">
    <location>
        <begin position="648"/>
        <end position="665"/>
    </location>
</feature>
<dbReference type="Gene3D" id="1.10.3810.10">
    <property type="entry name" value="Biosynthetic peptidoglycan transglycosylase-like"/>
    <property type="match status" value="1"/>
</dbReference>
<dbReference type="GO" id="GO:0008360">
    <property type="term" value="P:regulation of cell shape"/>
    <property type="evidence" value="ECO:0007669"/>
    <property type="project" value="UniProtKB-KW"/>
</dbReference>
<evidence type="ECO:0000256" key="3">
    <source>
        <dbReference type="ARBA" id="ARBA00022645"/>
    </source>
</evidence>
<dbReference type="InterPro" id="IPR012338">
    <property type="entry name" value="Beta-lactam/transpept-like"/>
</dbReference>
<keyword evidence="11" id="KW-0961">Cell wall biogenesis/degradation</keyword>
<dbReference type="EMBL" id="CP050804">
    <property type="protein sequence ID" value="QJC22598.1"/>
    <property type="molecule type" value="Genomic_DNA"/>
</dbReference>
<keyword evidence="3" id="KW-0121">Carboxypeptidase</keyword>
<keyword evidence="6" id="KW-0808">Transferase</keyword>
<evidence type="ECO:0000256" key="7">
    <source>
        <dbReference type="ARBA" id="ARBA00022801"/>
    </source>
</evidence>
<feature type="compositionally biased region" description="Low complexity" evidence="14">
    <location>
        <begin position="690"/>
        <end position="705"/>
    </location>
</feature>
<feature type="compositionally biased region" description="Pro residues" evidence="14">
    <location>
        <begin position="671"/>
        <end position="683"/>
    </location>
</feature>
<dbReference type="InterPro" id="IPR036950">
    <property type="entry name" value="PBP_transglycosylase"/>
</dbReference>
<keyword evidence="15" id="KW-0472">Membrane</keyword>
<keyword evidence="19" id="KW-1185">Reference proteome</keyword>
<feature type="compositionally biased region" description="Pro residues" evidence="14">
    <location>
        <begin position="706"/>
        <end position="715"/>
    </location>
</feature>
<dbReference type="InterPro" id="IPR023346">
    <property type="entry name" value="Lysozyme-like_dom_sf"/>
</dbReference>
<comment type="catalytic activity">
    <reaction evidence="12">
        <text>Preferential cleavage: (Ac)2-L-Lys-D-Ala-|-D-Ala. Also transpeptidation of peptidyl-alanyl moieties that are N-acyl substituents of D-alanine.</text>
        <dbReference type="EC" id="3.4.16.4"/>
    </reaction>
</comment>
<keyword evidence="10" id="KW-0511">Multifunctional enzyme</keyword>
<keyword evidence="9" id="KW-0573">Peptidoglycan synthesis</keyword>
<dbReference type="Gene3D" id="3.40.710.10">
    <property type="entry name" value="DD-peptidase/beta-lactamase superfamily"/>
    <property type="match status" value="1"/>
</dbReference>
<dbReference type="InterPro" id="IPR001460">
    <property type="entry name" value="PCN-bd_Tpept"/>
</dbReference>
<comment type="catalytic activity">
    <reaction evidence="13">
        <text>[GlcNAc-(1-&gt;4)-Mur2Ac(oyl-L-Ala-gamma-D-Glu-L-Lys-D-Ala-D-Ala)](n)-di-trans,octa-cis-undecaprenyl diphosphate + beta-D-GlcNAc-(1-&gt;4)-Mur2Ac(oyl-L-Ala-gamma-D-Glu-L-Lys-D-Ala-D-Ala)-di-trans,octa-cis-undecaprenyl diphosphate = [GlcNAc-(1-&gt;4)-Mur2Ac(oyl-L-Ala-gamma-D-Glu-L-Lys-D-Ala-D-Ala)](n+1)-di-trans,octa-cis-undecaprenyl diphosphate + di-trans,octa-cis-undecaprenyl diphosphate + H(+)</text>
        <dbReference type="Rhea" id="RHEA:23708"/>
        <dbReference type="Rhea" id="RHEA-COMP:9602"/>
        <dbReference type="Rhea" id="RHEA-COMP:9603"/>
        <dbReference type="ChEBI" id="CHEBI:15378"/>
        <dbReference type="ChEBI" id="CHEBI:58405"/>
        <dbReference type="ChEBI" id="CHEBI:60033"/>
        <dbReference type="ChEBI" id="CHEBI:78435"/>
        <dbReference type="EC" id="2.4.99.28"/>
    </reaction>
</comment>
<organism evidence="18 19">
    <name type="scientific">Arcanobacterium buesumense</name>
    <dbReference type="NCBI Taxonomy" id="2722751"/>
    <lineage>
        <taxon>Bacteria</taxon>
        <taxon>Bacillati</taxon>
        <taxon>Actinomycetota</taxon>
        <taxon>Actinomycetes</taxon>
        <taxon>Actinomycetales</taxon>
        <taxon>Actinomycetaceae</taxon>
        <taxon>Arcanobacterium</taxon>
    </lineage>
</organism>
<dbReference type="AlphaFoldDB" id="A0A6H2ENE2"/>
<feature type="domain" description="Glycosyl transferase family 51" evidence="17">
    <location>
        <begin position="81"/>
        <end position="252"/>
    </location>
</feature>
<keyword evidence="5" id="KW-0328">Glycosyltransferase</keyword>
<comment type="similarity">
    <text evidence="1">In the C-terminal section; belongs to the transpeptidase family.</text>
</comment>
<keyword evidence="8" id="KW-0133">Cell shape</keyword>
<dbReference type="GO" id="GO:0071555">
    <property type="term" value="P:cell wall organization"/>
    <property type="evidence" value="ECO:0007669"/>
    <property type="project" value="UniProtKB-KW"/>
</dbReference>
<dbReference type="RefSeq" id="WP_168918520.1">
    <property type="nucleotide sequence ID" value="NZ_CP050804.1"/>
</dbReference>
<dbReference type="GO" id="GO:0006508">
    <property type="term" value="P:proteolysis"/>
    <property type="evidence" value="ECO:0007669"/>
    <property type="project" value="UniProtKB-KW"/>
</dbReference>
<dbReference type="InterPro" id="IPR001264">
    <property type="entry name" value="Glyco_trans_51"/>
</dbReference>
<dbReference type="InterPro" id="IPR050396">
    <property type="entry name" value="Glycosyltr_51/Transpeptidase"/>
</dbReference>
<dbReference type="PANTHER" id="PTHR32282:SF34">
    <property type="entry name" value="PENICILLIN-BINDING PROTEIN 1A"/>
    <property type="match status" value="1"/>
</dbReference>
<keyword evidence="15" id="KW-1133">Transmembrane helix</keyword>
<evidence type="ECO:0000313" key="19">
    <source>
        <dbReference type="Proteomes" id="UP000502298"/>
    </source>
</evidence>
<evidence type="ECO:0000256" key="13">
    <source>
        <dbReference type="ARBA" id="ARBA00049902"/>
    </source>
</evidence>
<comment type="similarity">
    <text evidence="2">In the N-terminal section; belongs to the glycosyltransferase 51 family.</text>
</comment>
<dbReference type="Proteomes" id="UP000502298">
    <property type="component" value="Chromosome"/>
</dbReference>
<accession>A0A6H2ENE2</accession>
<dbReference type="GO" id="GO:0008658">
    <property type="term" value="F:penicillin binding"/>
    <property type="evidence" value="ECO:0007669"/>
    <property type="project" value="InterPro"/>
</dbReference>
<dbReference type="Pfam" id="PF00905">
    <property type="entry name" value="Transpeptidase"/>
    <property type="match status" value="1"/>
</dbReference>
<feature type="region of interest" description="Disordered" evidence="14">
    <location>
        <begin position="648"/>
        <end position="715"/>
    </location>
</feature>
<feature type="region of interest" description="Disordered" evidence="14">
    <location>
        <begin position="262"/>
        <end position="283"/>
    </location>
</feature>
<evidence type="ECO:0000256" key="9">
    <source>
        <dbReference type="ARBA" id="ARBA00022984"/>
    </source>
</evidence>
<keyword evidence="4" id="KW-0645">Protease</keyword>
<feature type="domain" description="Penicillin-binding protein transpeptidase" evidence="16">
    <location>
        <begin position="347"/>
        <end position="569"/>
    </location>
</feature>
<evidence type="ECO:0000259" key="17">
    <source>
        <dbReference type="Pfam" id="PF00912"/>
    </source>
</evidence>
<evidence type="ECO:0000256" key="1">
    <source>
        <dbReference type="ARBA" id="ARBA00007090"/>
    </source>
</evidence>
<evidence type="ECO:0000256" key="10">
    <source>
        <dbReference type="ARBA" id="ARBA00023268"/>
    </source>
</evidence>
<dbReference type="SUPFAM" id="SSF56601">
    <property type="entry name" value="beta-lactamase/transpeptidase-like"/>
    <property type="match status" value="1"/>
</dbReference>
<dbReference type="GO" id="GO:0030288">
    <property type="term" value="C:outer membrane-bounded periplasmic space"/>
    <property type="evidence" value="ECO:0007669"/>
    <property type="project" value="TreeGrafter"/>
</dbReference>
<evidence type="ECO:0000259" key="16">
    <source>
        <dbReference type="Pfam" id="PF00905"/>
    </source>
</evidence>
<evidence type="ECO:0000256" key="15">
    <source>
        <dbReference type="SAM" id="Phobius"/>
    </source>
</evidence>
<evidence type="ECO:0000256" key="8">
    <source>
        <dbReference type="ARBA" id="ARBA00022960"/>
    </source>
</evidence>
<protein>
    <submittedName>
        <fullName evidence="18">Penicillin-binding protein</fullName>
    </submittedName>
</protein>
<name>A0A6H2ENE2_9ACTO</name>
<evidence type="ECO:0000256" key="11">
    <source>
        <dbReference type="ARBA" id="ARBA00023316"/>
    </source>
</evidence>
<keyword evidence="15" id="KW-0812">Transmembrane</keyword>
<evidence type="ECO:0000256" key="2">
    <source>
        <dbReference type="ARBA" id="ARBA00007739"/>
    </source>
</evidence>
<reference evidence="18 19" key="1">
    <citation type="submission" date="2020-03" db="EMBL/GenBank/DDBJ databases">
        <title>Complete genome of Arcanobacterium buesumensis sp. nov. strain 2701.</title>
        <authorList>
            <person name="Borowiak M."/>
            <person name="Alssahen M."/>
            <person name="Laemmler C."/>
            <person name="Malorny B."/>
            <person name="Hassan A."/>
            <person name="Prenger-Berninghoff E."/>
            <person name="Ploetz M."/>
            <person name="Abdulmawjood A."/>
        </authorList>
    </citation>
    <scope>NUCLEOTIDE SEQUENCE [LARGE SCALE GENOMIC DNA]</scope>
    <source>
        <strain evidence="18 19">2701</strain>
    </source>
</reference>
<evidence type="ECO:0000256" key="5">
    <source>
        <dbReference type="ARBA" id="ARBA00022676"/>
    </source>
</evidence>
<sequence>MTSKKKAKRVRKHGWNYPRAGLGPVRRWMPSWRFILGTFFTSIALGLGAFVGLYVAIDVPEPDDFALAQATDVYYADGSQKLGTFAEADRKSMELTQISPYVQHAVIASEDRRFYENNGIDPKGILRALWNNIQGQPTQGGSTLTQQYAERYYTGQNSSLTGKVREAILAIKIDREQSKDQILNSYLNTIYFGRGAYGIESAAQKYFGVSAQDITLGQAAVLAAVIPAPSAWDPAVDPDTAKVKFDRVLRRMVEDEWITQEEADATQFPETLDPATSQSDLSGTKGYLLQEVRQELVRDAGFTEEQIDRGGYTITTTIDPVKQQAAVDAVNGLPEDRPDNNQIGLMSVDPATGETVAMYGGRDFGVRQRNSATQDRAQAGSVFKIFGIAAAMKAGIPPYQTYASPSPYTLPGTDITFNNFANIGYGQLSLRDMAAYSVNTGFIQLNEKIGPSATAKMAVDLGLPKDLVGLDNNVGNILGSAAPTAKEMARALATLANGGKRLHAVHIVREVKDSNGNVIYRGNTASEQVISTEVATLTSHVLQGGIASYGTAAKLSVLHRDIAAKTGTSTGPRSAWVATFTPDLVTVVDMYQVGEDGSEEELTPFGGIKLISGSSWPTQVALDYLQVAFEGMDKVKFPDAQKIIDRKYPRPKPVEEEKEEEKAPVEEEVPAPVPAPAPAPVEPPSSDVEGQQPGPQVPGDDGGVPAPQPPGQENQ</sequence>
<evidence type="ECO:0000256" key="14">
    <source>
        <dbReference type="SAM" id="MobiDB-lite"/>
    </source>
</evidence>
<evidence type="ECO:0000256" key="12">
    <source>
        <dbReference type="ARBA" id="ARBA00034000"/>
    </source>
</evidence>
<dbReference type="PANTHER" id="PTHR32282">
    <property type="entry name" value="BINDING PROTEIN TRANSPEPTIDASE, PUTATIVE-RELATED"/>
    <property type="match status" value="1"/>
</dbReference>